<evidence type="ECO:0000313" key="3">
    <source>
        <dbReference type="Proteomes" id="UP000229498"/>
    </source>
</evidence>
<dbReference type="RefSeq" id="WP_109793818.1">
    <property type="nucleotide sequence ID" value="NZ_PHIG01000005.1"/>
</dbReference>
<comment type="caution">
    <text evidence="2">The sequence shown here is derived from an EMBL/GenBank/DDBJ whole genome shotgun (WGS) entry which is preliminary data.</text>
</comment>
<dbReference type="InterPro" id="IPR016181">
    <property type="entry name" value="Acyl_CoA_acyltransferase"/>
</dbReference>
<dbReference type="AlphaFoldDB" id="A0A2M9G6Q5"/>
<organism evidence="2 3">
    <name type="scientific">Minwuia thermotolerans</name>
    <dbReference type="NCBI Taxonomy" id="2056226"/>
    <lineage>
        <taxon>Bacteria</taxon>
        <taxon>Pseudomonadati</taxon>
        <taxon>Pseudomonadota</taxon>
        <taxon>Alphaproteobacteria</taxon>
        <taxon>Minwuiales</taxon>
        <taxon>Minwuiaceae</taxon>
        <taxon>Minwuia</taxon>
    </lineage>
</organism>
<reference evidence="2 3" key="1">
    <citation type="submission" date="2017-11" db="EMBL/GenBank/DDBJ databases">
        <title>Draft genome sequence of Rhizobiales bacterium SY3-13.</title>
        <authorList>
            <person name="Sun C."/>
        </authorList>
    </citation>
    <scope>NUCLEOTIDE SEQUENCE [LARGE SCALE GENOMIC DNA]</scope>
    <source>
        <strain evidence="2 3">SY3-13</strain>
    </source>
</reference>
<evidence type="ECO:0000313" key="2">
    <source>
        <dbReference type="EMBL" id="PJK31392.1"/>
    </source>
</evidence>
<dbReference type="InterPro" id="IPR000182">
    <property type="entry name" value="GNAT_dom"/>
</dbReference>
<proteinExistence type="predicted"/>
<dbReference type="EMBL" id="PHIG01000005">
    <property type="protein sequence ID" value="PJK31392.1"/>
    <property type="molecule type" value="Genomic_DNA"/>
</dbReference>
<dbReference type="Gene3D" id="3.40.630.30">
    <property type="match status" value="1"/>
</dbReference>
<gene>
    <name evidence="2" type="ORF">CVT23_01555</name>
</gene>
<keyword evidence="3" id="KW-1185">Reference proteome</keyword>
<dbReference type="Pfam" id="PF00583">
    <property type="entry name" value="Acetyltransf_1"/>
    <property type="match status" value="1"/>
</dbReference>
<keyword evidence="2" id="KW-0808">Transferase</keyword>
<dbReference type="GO" id="GO:0016747">
    <property type="term" value="F:acyltransferase activity, transferring groups other than amino-acyl groups"/>
    <property type="evidence" value="ECO:0007669"/>
    <property type="project" value="InterPro"/>
</dbReference>
<protein>
    <submittedName>
        <fullName evidence="2">N-acetyltransferase</fullName>
    </submittedName>
</protein>
<accession>A0A2M9G6Q5</accession>
<sequence>MLADHELYGTGSLGRVTMRKITSLERDLLRDHFLSLDPVSRRMRFCSIVKDAFIVRYVSRIEWLRSTILGAFVDGKLRGVAELIATPEVWSGRAELAISVQPGFQNRGIGASLLERILDMARNRFVSRVEMICLLENHRMQRLAGKNGATLKTRFGAVEGRITPPWPSYLTLMEEAAAEGEAMFRAFMDVPKLSDRRDAG</sequence>
<dbReference type="Proteomes" id="UP000229498">
    <property type="component" value="Unassembled WGS sequence"/>
</dbReference>
<feature type="domain" description="N-acetyltransferase" evidence="1">
    <location>
        <begin position="31"/>
        <end position="175"/>
    </location>
</feature>
<dbReference type="OrthoDB" id="7843527at2"/>
<evidence type="ECO:0000259" key="1">
    <source>
        <dbReference type="PROSITE" id="PS51186"/>
    </source>
</evidence>
<dbReference type="PROSITE" id="PS51186">
    <property type="entry name" value="GNAT"/>
    <property type="match status" value="1"/>
</dbReference>
<dbReference type="CDD" id="cd04301">
    <property type="entry name" value="NAT_SF"/>
    <property type="match status" value="1"/>
</dbReference>
<dbReference type="SUPFAM" id="SSF55729">
    <property type="entry name" value="Acyl-CoA N-acyltransferases (Nat)"/>
    <property type="match status" value="1"/>
</dbReference>
<name>A0A2M9G6Q5_9PROT</name>